<keyword evidence="1" id="KW-1133">Transmembrane helix</keyword>
<evidence type="ECO:0000313" key="2">
    <source>
        <dbReference type="EMBL" id="MFC5753334.1"/>
    </source>
</evidence>
<organism evidence="2 3">
    <name type="scientific">Actinomadura rugatobispora</name>
    <dbReference type="NCBI Taxonomy" id="1994"/>
    <lineage>
        <taxon>Bacteria</taxon>
        <taxon>Bacillati</taxon>
        <taxon>Actinomycetota</taxon>
        <taxon>Actinomycetes</taxon>
        <taxon>Streptosporangiales</taxon>
        <taxon>Thermomonosporaceae</taxon>
        <taxon>Actinomadura</taxon>
    </lineage>
</organism>
<dbReference type="InterPro" id="IPR047789">
    <property type="entry name" value="CU044_5270-like"/>
</dbReference>
<dbReference type="EMBL" id="JBHSON010000109">
    <property type="protein sequence ID" value="MFC5753334.1"/>
    <property type="molecule type" value="Genomic_DNA"/>
</dbReference>
<keyword evidence="3" id="KW-1185">Reference proteome</keyword>
<keyword evidence="1" id="KW-0472">Membrane</keyword>
<protein>
    <submittedName>
        <fullName evidence="2">CU044_5270 family protein</fullName>
    </submittedName>
</protein>
<sequence>MIDLQPPARQDMPADRHAARRAALLTEMTARRRVPARRLAFGGLATAALAGGVAAALIAVPDTGPDTGGDTGRNIGPAEVVPMSATQVLDRAAETAARAAEPRPGQYIYTEAESRAAYLPRGVIRAKSWYSVNGKRIGLKIEGGERFWVCEAVKRPDPSKAPADCKNPPYYRRDLPVNAKAMRDWLYKNGLGNVYPPDVRAYRYADEILGVSKLTPAAQAAMFKAIGTIPGVKVVRSTSQHIAVGQTWRGLRHELLFAPKTYRFIGTRQVADHDTSFQPKGGRELTGPERKKLYGVDQKDGTVVGSYTVVDQRVVDAIPPAYLQGAS</sequence>
<feature type="transmembrane region" description="Helical" evidence="1">
    <location>
        <begin position="39"/>
        <end position="60"/>
    </location>
</feature>
<dbReference type="Proteomes" id="UP001596074">
    <property type="component" value="Unassembled WGS sequence"/>
</dbReference>
<comment type="caution">
    <text evidence="2">The sequence shown here is derived from an EMBL/GenBank/DDBJ whole genome shotgun (WGS) entry which is preliminary data.</text>
</comment>
<dbReference type="NCBIfam" id="NF038083">
    <property type="entry name" value="CU044_5270_fam"/>
    <property type="match status" value="1"/>
</dbReference>
<name>A0ABW1AFK4_9ACTN</name>
<reference evidence="3" key="1">
    <citation type="journal article" date="2019" name="Int. J. Syst. Evol. Microbiol.">
        <title>The Global Catalogue of Microorganisms (GCM) 10K type strain sequencing project: providing services to taxonomists for standard genome sequencing and annotation.</title>
        <authorList>
            <consortium name="The Broad Institute Genomics Platform"/>
            <consortium name="The Broad Institute Genome Sequencing Center for Infectious Disease"/>
            <person name="Wu L."/>
            <person name="Ma J."/>
        </authorList>
    </citation>
    <scope>NUCLEOTIDE SEQUENCE [LARGE SCALE GENOMIC DNA]</scope>
    <source>
        <strain evidence="3">KCTC 42087</strain>
    </source>
</reference>
<evidence type="ECO:0000313" key="3">
    <source>
        <dbReference type="Proteomes" id="UP001596074"/>
    </source>
</evidence>
<evidence type="ECO:0000256" key="1">
    <source>
        <dbReference type="SAM" id="Phobius"/>
    </source>
</evidence>
<dbReference type="RefSeq" id="WP_378290245.1">
    <property type="nucleotide sequence ID" value="NZ_JBHSON010000109.1"/>
</dbReference>
<proteinExistence type="predicted"/>
<keyword evidence="1" id="KW-0812">Transmembrane</keyword>
<accession>A0ABW1AFK4</accession>
<gene>
    <name evidence="2" type="ORF">ACFPZN_47610</name>
</gene>